<dbReference type="EMBL" id="VSSQ01099052">
    <property type="protein sequence ID" value="MPN41777.1"/>
    <property type="molecule type" value="Genomic_DNA"/>
</dbReference>
<reference evidence="1" key="1">
    <citation type="submission" date="2019-08" db="EMBL/GenBank/DDBJ databases">
        <authorList>
            <person name="Kucharzyk K."/>
            <person name="Murdoch R.W."/>
            <person name="Higgins S."/>
            <person name="Loffler F."/>
        </authorList>
    </citation>
    <scope>NUCLEOTIDE SEQUENCE</scope>
</reference>
<organism evidence="1">
    <name type="scientific">bioreactor metagenome</name>
    <dbReference type="NCBI Taxonomy" id="1076179"/>
    <lineage>
        <taxon>unclassified sequences</taxon>
        <taxon>metagenomes</taxon>
        <taxon>ecological metagenomes</taxon>
    </lineage>
</organism>
<evidence type="ECO:0000313" key="1">
    <source>
        <dbReference type="EMBL" id="MPN41777.1"/>
    </source>
</evidence>
<gene>
    <name evidence="1" type="ORF">SDC9_189332</name>
</gene>
<accession>A0A645HS69</accession>
<name>A0A645HS69_9ZZZZ</name>
<proteinExistence type="predicted"/>
<dbReference type="AlphaFoldDB" id="A0A645HS69"/>
<sequence length="74" mass="8238">MALSFEIEHRIHHMLQNARACDSPLFGYMANNEYGAARGFCQAGQKGRGLPHLAHATRNARTFRAIHGLNGVYN</sequence>
<comment type="caution">
    <text evidence="1">The sequence shown here is derived from an EMBL/GenBank/DDBJ whole genome shotgun (WGS) entry which is preliminary data.</text>
</comment>
<protein>
    <submittedName>
        <fullName evidence="1">Uncharacterized protein</fullName>
    </submittedName>
</protein>